<name>A0ABT9UZV6_9BACL</name>
<dbReference type="InterPro" id="IPR051465">
    <property type="entry name" value="Cell_Envelope_Struct_Comp"/>
</dbReference>
<feature type="domain" description="SLH" evidence="1">
    <location>
        <begin position="145"/>
        <end position="208"/>
    </location>
</feature>
<dbReference type="PANTHER" id="PTHR43308">
    <property type="entry name" value="OUTER MEMBRANE PROTEIN ALPHA-RELATED"/>
    <property type="match status" value="1"/>
</dbReference>
<dbReference type="Proteomes" id="UP001231362">
    <property type="component" value="Unassembled WGS sequence"/>
</dbReference>
<evidence type="ECO:0000259" key="1">
    <source>
        <dbReference type="PROSITE" id="PS51272"/>
    </source>
</evidence>
<sequence length="221" mass="24458">MKKASFIIIVTSLVGFLLFGMTAIAKTSFSDVRSDYWAKDAIDYLVEKKIINGYPNGKFGPEDTIRRVDAARMMVRALGLNTTNPSNPNFKDVKRGSDGFNEIAAAVEAGIFKGTNGYFYPNRTLSRAEMAAIINRSFDLEQKTSKVSFKDVTTKHWAYKDIQVLVAHEISTGYPNNTFGPDNAIKRAEFATLMAKVMKLSDPANGGKNPGDDSFKVIDIY</sequence>
<evidence type="ECO:0000313" key="2">
    <source>
        <dbReference type="EMBL" id="MDQ0154224.1"/>
    </source>
</evidence>
<comment type="caution">
    <text evidence="2">The sequence shown here is derived from an EMBL/GenBank/DDBJ whole genome shotgun (WGS) entry which is preliminary data.</text>
</comment>
<feature type="domain" description="SLH" evidence="1">
    <location>
        <begin position="25"/>
        <end position="88"/>
    </location>
</feature>
<keyword evidence="3" id="KW-1185">Reference proteome</keyword>
<gene>
    <name evidence="2" type="ORF">J2S07_000528</name>
</gene>
<protein>
    <recommendedName>
        <fullName evidence="1">SLH domain-containing protein</fullName>
    </recommendedName>
</protein>
<dbReference type="EMBL" id="JAUSTU010000002">
    <property type="protein sequence ID" value="MDQ0154224.1"/>
    <property type="molecule type" value="Genomic_DNA"/>
</dbReference>
<dbReference type="InterPro" id="IPR001119">
    <property type="entry name" value="SLH_dom"/>
</dbReference>
<evidence type="ECO:0000313" key="3">
    <source>
        <dbReference type="Proteomes" id="UP001231362"/>
    </source>
</evidence>
<proteinExistence type="predicted"/>
<dbReference type="PROSITE" id="PS51272">
    <property type="entry name" value="SLH"/>
    <property type="match status" value="3"/>
</dbReference>
<accession>A0ABT9UZV6</accession>
<feature type="domain" description="SLH" evidence="1">
    <location>
        <begin position="89"/>
        <end position="144"/>
    </location>
</feature>
<reference evidence="2 3" key="1">
    <citation type="submission" date="2023-07" db="EMBL/GenBank/DDBJ databases">
        <title>Genomic Encyclopedia of Type Strains, Phase IV (KMG-IV): sequencing the most valuable type-strain genomes for metagenomic binning, comparative biology and taxonomic classification.</title>
        <authorList>
            <person name="Goeker M."/>
        </authorList>
    </citation>
    <scope>NUCLEOTIDE SEQUENCE [LARGE SCALE GENOMIC DNA]</scope>
    <source>
        <strain evidence="2 3">DSM 23948</strain>
    </source>
</reference>
<organism evidence="2 3">
    <name type="scientific">Anoxybacillus andreesenii</name>
    <dbReference type="NCBI Taxonomy" id="1325932"/>
    <lineage>
        <taxon>Bacteria</taxon>
        <taxon>Bacillati</taxon>
        <taxon>Bacillota</taxon>
        <taxon>Bacilli</taxon>
        <taxon>Bacillales</taxon>
        <taxon>Anoxybacillaceae</taxon>
        <taxon>Anoxybacillus</taxon>
    </lineage>
</organism>
<dbReference type="Pfam" id="PF00395">
    <property type="entry name" value="SLH"/>
    <property type="match status" value="3"/>
</dbReference>
<dbReference type="RefSeq" id="WP_307148839.1">
    <property type="nucleotide sequence ID" value="NZ_JAUSTU010000002.1"/>
</dbReference>